<evidence type="ECO:0000313" key="1">
    <source>
        <dbReference type="EMBL" id="HEW52579.1"/>
    </source>
</evidence>
<organism evidence="1">
    <name type="scientific">Ignisphaera aggregans</name>
    <dbReference type="NCBI Taxonomy" id="334771"/>
    <lineage>
        <taxon>Archaea</taxon>
        <taxon>Thermoproteota</taxon>
        <taxon>Thermoprotei</taxon>
        <taxon>Desulfurococcales</taxon>
        <taxon>Desulfurococcaceae</taxon>
        <taxon>Ignisphaera</taxon>
    </lineage>
</organism>
<name>A0A7C2ZMY4_9CREN</name>
<dbReference type="AlphaFoldDB" id="A0A7C2ZMY4"/>
<gene>
    <name evidence="1" type="ORF">ENO77_00075</name>
</gene>
<dbReference type="Gene3D" id="3.30.110.40">
    <property type="entry name" value="TusA-like domain"/>
    <property type="match status" value="1"/>
</dbReference>
<protein>
    <recommendedName>
        <fullName evidence="2">Sulfurtransferase TusA family protein</fullName>
    </recommendedName>
</protein>
<accession>A0A7C2ZMY4</accession>
<dbReference type="InterPro" id="IPR036868">
    <property type="entry name" value="TusA-like_sf"/>
</dbReference>
<comment type="caution">
    <text evidence="1">The sequence shown here is derived from an EMBL/GenBank/DDBJ whole genome shotgun (WGS) entry which is preliminary data.</text>
</comment>
<proteinExistence type="predicted"/>
<dbReference type="SUPFAM" id="SSF64307">
    <property type="entry name" value="SirA-like"/>
    <property type="match status" value="1"/>
</dbReference>
<dbReference type="EMBL" id="DSGT01000001">
    <property type="protein sequence ID" value="HEW52579.1"/>
    <property type="molecule type" value="Genomic_DNA"/>
</dbReference>
<reference evidence="1" key="1">
    <citation type="journal article" date="2020" name="mSystems">
        <title>Genome- and Community-Level Interaction Insights into Carbon Utilization and Element Cycling Functions of Hydrothermarchaeota in Hydrothermal Sediment.</title>
        <authorList>
            <person name="Zhou Z."/>
            <person name="Liu Y."/>
            <person name="Xu W."/>
            <person name="Pan J."/>
            <person name="Luo Z.H."/>
            <person name="Li M."/>
        </authorList>
    </citation>
    <scope>NUCLEOTIDE SEQUENCE [LARGE SCALE GENOMIC DNA]</scope>
    <source>
        <strain evidence="1">SpSt-16</strain>
    </source>
</reference>
<evidence type="ECO:0008006" key="2">
    <source>
        <dbReference type="Google" id="ProtNLM"/>
    </source>
</evidence>
<sequence length="80" mass="9005">MPLVLDLTGENVTCVEHPIVKVVKTLNEIQESEVVVIVSKDDIPSVKILEMIAEKMKFRITEVSEDNNVIKAKLVRETSK</sequence>